<keyword evidence="2" id="KW-1185">Reference proteome</keyword>
<gene>
    <name evidence="1" type="ORF">ACFQ24_04100</name>
</gene>
<sequence>MAYTRCANDFNSTPFSSCCDTASIGKSCAKCGEEITYHQDSPAVARAKQLRRQGRCGMCGKPKGNPAISGNCHC</sequence>
<dbReference type="Proteomes" id="UP001597203">
    <property type="component" value="Unassembled WGS sequence"/>
</dbReference>
<evidence type="ECO:0008006" key="3">
    <source>
        <dbReference type="Google" id="ProtNLM"/>
    </source>
</evidence>
<reference evidence="2" key="1">
    <citation type="journal article" date="2019" name="Int. J. Syst. Evol. Microbiol.">
        <title>The Global Catalogue of Microorganisms (GCM) 10K type strain sequencing project: providing services to taxonomists for standard genome sequencing and annotation.</title>
        <authorList>
            <consortium name="The Broad Institute Genomics Platform"/>
            <consortium name="The Broad Institute Genome Sequencing Center for Infectious Disease"/>
            <person name="Wu L."/>
            <person name="Ma J."/>
        </authorList>
    </citation>
    <scope>NUCLEOTIDE SEQUENCE [LARGE SCALE GENOMIC DNA]</scope>
    <source>
        <strain evidence="2">CCUG 54329</strain>
    </source>
</reference>
<dbReference type="EMBL" id="JBHTLS010000057">
    <property type="protein sequence ID" value="MFD1104077.1"/>
    <property type="molecule type" value="Genomic_DNA"/>
</dbReference>
<organism evidence="1 2">
    <name type="scientific">Sphingobium olei</name>
    <dbReference type="NCBI Taxonomy" id="420955"/>
    <lineage>
        <taxon>Bacteria</taxon>
        <taxon>Pseudomonadati</taxon>
        <taxon>Pseudomonadota</taxon>
        <taxon>Alphaproteobacteria</taxon>
        <taxon>Sphingomonadales</taxon>
        <taxon>Sphingomonadaceae</taxon>
        <taxon>Sphingobium</taxon>
    </lineage>
</organism>
<evidence type="ECO:0000313" key="1">
    <source>
        <dbReference type="EMBL" id="MFD1104077.1"/>
    </source>
</evidence>
<dbReference type="RefSeq" id="WP_380909191.1">
    <property type="nucleotide sequence ID" value="NZ_JBHTLS010000057.1"/>
</dbReference>
<protein>
    <recommendedName>
        <fullName evidence="3">Zinc ribbon domain-containing protein</fullName>
    </recommendedName>
</protein>
<evidence type="ECO:0000313" key="2">
    <source>
        <dbReference type="Proteomes" id="UP001597203"/>
    </source>
</evidence>
<accession>A0ABW3P138</accession>
<comment type="caution">
    <text evidence="1">The sequence shown here is derived from an EMBL/GenBank/DDBJ whole genome shotgun (WGS) entry which is preliminary data.</text>
</comment>
<proteinExistence type="predicted"/>
<name>A0ABW3P138_9SPHN</name>